<dbReference type="InterPro" id="IPR001633">
    <property type="entry name" value="EAL_dom"/>
</dbReference>
<dbReference type="InterPro" id="IPR000160">
    <property type="entry name" value="GGDEF_dom"/>
</dbReference>
<dbReference type="SMART" id="SM00052">
    <property type="entry name" value="EAL"/>
    <property type="match status" value="1"/>
</dbReference>
<keyword evidence="6" id="KW-1185">Reference proteome</keyword>
<dbReference type="Pfam" id="PF13426">
    <property type="entry name" value="PAS_9"/>
    <property type="match status" value="1"/>
</dbReference>
<feature type="transmembrane region" description="Helical" evidence="1">
    <location>
        <begin position="50"/>
        <end position="74"/>
    </location>
</feature>
<dbReference type="CDD" id="cd01949">
    <property type="entry name" value="GGDEF"/>
    <property type="match status" value="1"/>
</dbReference>
<organism evidence="5 6">
    <name type="scientific">Paenibacillus plantiphilus</name>
    <dbReference type="NCBI Taxonomy" id="2905650"/>
    <lineage>
        <taxon>Bacteria</taxon>
        <taxon>Bacillati</taxon>
        <taxon>Bacillota</taxon>
        <taxon>Bacilli</taxon>
        <taxon>Bacillales</taxon>
        <taxon>Paenibacillaceae</taxon>
        <taxon>Paenibacillus</taxon>
    </lineage>
</organism>
<evidence type="ECO:0008006" key="7">
    <source>
        <dbReference type="Google" id="ProtNLM"/>
    </source>
</evidence>
<evidence type="ECO:0000259" key="4">
    <source>
        <dbReference type="PROSITE" id="PS50887"/>
    </source>
</evidence>
<dbReference type="Gene3D" id="3.20.20.450">
    <property type="entry name" value="EAL domain"/>
    <property type="match status" value="1"/>
</dbReference>
<gene>
    <name evidence="5" type="ORF">PAECIP111893_01375</name>
</gene>
<keyword evidence="1" id="KW-1133">Transmembrane helix</keyword>
<dbReference type="SUPFAM" id="SSF55785">
    <property type="entry name" value="PYP-like sensor domain (PAS domain)"/>
    <property type="match status" value="1"/>
</dbReference>
<name>A0ABN8G853_9BACL</name>
<evidence type="ECO:0000259" key="2">
    <source>
        <dbReference type="PROSITE" id="PS50112"/>
    </source>
</evidence>
<evidence type="ECO:0000256" key="1">
    <source>
        <dbReference type="SAM" id="Phobius"/>
    </source>
</evidence>
<dbReference type="Pfam" id="PF00563">
    <property type="entry name" value="EAL"/>
    <property type="match status" value="1"/>
</dbReference>
<feature type="transmembrane region" description="Helical" evidence="1">
    <location>
        <begin position="21"/>
        <end position="44"/>
    </location>
</feature>
<keyword evidence="1" id="KW-0472">Membrane</keyword>
<accession>A0ABN8G853</accession>
<dbReference type="InterPro" id="IPR035919">
    <property type="entry name" value="EAL_sf"/>
</dbReference>
<dbReference type="PANTHER" id="PTHR44757">
    <property type="entry name" value="DIGUANYLATE CYCLASE DGCP"/>
    <property type="match status" value="1"/>
</dbReference>
<dbReference type="Gene3D" id="3.30.70.270">
    <property type="match status" value="1"/>
</dbReference>
<dbReference type="PANTHER" id="PTHR44757:SF2">
    <property type="entry name" value="BIOFILM ARCHITECTURE MAINTENANCE PROTEIN MBAA"/>
    <property type="match status" value="1"/>
</dbReference>
<protein>
    <recommendedName>
        <fullName evidence="7">PAS domain S-box-containing protein/diguanylate cyclase (GGDEF) domain-containing protein</fullName>
    </recommendedName>
</protein>
<dbReference type="Proteomes" id="UP000838686">
    <property type="component" value="Unassembled WGS sequence"/>
</dbReference>
<comment type="caution">
    <text evidence="5">The sequence shown here is derived from an EMBL/GenBank/DDBJ whole genome shotgun (WGS) entry which is preliminary data.</text>
</comment>
<dbReference type="InterPro" id="IPR052155">
    <property type="entry name" value="Biofilm_reg_signaling"/>
</dbReference>
<evidence type="ECO:0000313" key="5">
    <source>
        <dbReference type="EMBL" id="CAH1200431.1"/>
    </source>
</evidence>
<dbReference type="CDD" id="cd00130">
    <property type="entry name" value="PAS"/>
    <property type="match status" value="1"/>
</dbReference>
<dbReference type="Pfam" id="PF00990">
    <property type="entry name" value="GGDEF"/>
    <property type="match status" value="1"/>
</dbReference>
<reference evidence="5" key="1">
    <citation type="submission" date="2022-01" db="EMBL/GenBank/DDBJ databases">
        <authorList>
            <person name="Criscuolo A."/>
        </authorList>
    </citation>
    <scope>NUCLEOTIDE SEQUENCE</scope>
    <source>
        <strain evidence="5">CIP111893</strain>
    </source>
</reference>
<feature type="domain" description="GGDEF" evidence="4">
    <location>
        <begin position="240"/>
        <end position="373"/>
    </location>
</feature>
<feature type="domain" description="PAS" evidence="2">
    <location>
        <begin position="100"/>
        <end position="155"/>
    </location>
</feature>
<evidence type="ECO:0000259" key="3">
    <source>
        <dbReference type="PROSITE" id="PS50883"/>
    </source>
</evidence>
<dbReference type="EMBL" id="CAKMMF010000006">
    <property type="protein sequence ID" value="CAH1200431.1"/>
    <property type="molecule type" value="Genomic_DNA"/>
</dbReference>
<dbReference type="CDD" id="cd01948">
    <property type="entry name" value="EAL"/>
    <property type="match status" value="1"/>
</dbReference>
<dbReference type="InterPro" id="IPR043128">
    <property type="entry name" value="Rev_trsase/Diguanyl_cyclase"/>
</dbReference>
<dbReference type="SUPFAM" id="SSF55073">
    <property type="entry name" value="Nucleotide cyclase"/>
    <property type="match status" value="1"/>
</dbReference>
<dbReference type="PROSITE" id="PS50887">
    <property type="entry name" value="GGDEF"/>
    <property type="match status" value="1"/>
</dbReference>
<dbReference type="InterPro" id="IPR035965">
    <property type="entry name" value="PAS-like_dom_sf"/>
</dbReference>
<dbReference type="SMART" id="SM00091">
    <property type="entry name" value="PAS"/>
    <property type="match status" value="1"/>
</dbReference>
<dbReference type="SUPFAM" id="SSF141868">
    <property type="entry name" value="EAL domain-like"/>
    <property type="match status" value="1"/>
</dbReference>
<dbReference type="NCBIfam" id="TIGR00254">
    <property type="entry name" value="GGDEF"/>
    <property type="match status" value="1"/>
</dbReference>
<keyword evidence="1" id="KW-0812">Transmembrane</keyword>
<feature type="domain" description="EAL" evidence="3">
    <location>
        <begin position="382"/>
        <end position="632"/>
    </location>
</feature>
<proteinExistence type="predicted"/>
<dbReference type="PROSITE" id="PS50112">
    <property type="entry name" value="PAS"/>
    <property type="match status" value="1"/>
</dbReference>
<sequence length="632" mass="71033">MAVNAAISPNGQEQKKDESVLKLWIAAFFLGFSAVLWVGISHWWLSSTVYWWNATITILVALVTILGFIVPSIVRSSRAVSRDIHTPIVEALIRYNPIALTVLNRSGQIIDINDSASQMLGYERTQLIGESFLPLVEAESRQGIFQKLEQTLQGEKQDATLQVLHRSGYSFDIQIVSAPLYQNHEMIGAMLISNDMSDRKRNLERIRYMAYYDDMTGLPNRRSFMMHLSESLESSQVNGNIIAVLYVDVDRFKLINASFGREFGDMLLLQLAERLTRGLAEHDVVARMEGDEFALLYRNGGSESEVLSKTKKILSILEDPFELQGVPLHVTVSIGVSINNVPSDDAGILIKKADMALGKVKDSGKNDCLLYSESWDNSSLERLTLQHELKRAIQRDEFVLHYQPQYHLGTGEIVGVEALIRWQHPERGLVPPGLFIPQAEESGIIMQIGDWVLEEACRQNKAWQEAGLRHIPVSVNLSIRQFLQQNLTEKVSDILNRTGLKAEYLDLEITETMTMDVKHASRCLLELTKLGINISIDDFGTGYSSFHYLKTLPIGRLKIDRSFVRDIQQDPGDAAIVAAIIAMAHNLNLQVIAEGVENEVQMQFLQKHLCDEMQGYLWSPPVTGGKISALLQ</sequence>
<dbReference type="Gene3D" id="3.30.450.20">
    <property type="entry name" value="PAS domain"/>
    <property type="match status" value="1"/>
</dbReference>
<evidence type="ECO:0000313" key="6">
    <source>
        <dbReference type="Proteomes" id="UP000838686"/>
    </source>
</evidence>
<dbReference type="PROSITE" id="PS50883">
    <property type="entry name" value="EAL"/>
    <property type="match status" value="1"/>
</dbReference>
<dbReference type="RefSeq" id="WP_236339734.1">
    <property type="nucleotide sequence ID" value="NZ_CAKMMF010000006.1"/>
</dbReference>
<dbReference type="InterPro" id="IPR000014">
    <property type="entry name" value="PAS"/>
</dbReference>
<dbReference type="InterPro" id="IPR029787">
    <property type="entry name" value="Nucleotide_cyclase"/>
</dbReference>
<dbReference type="SMART" id="SM00267">
    <property type="entry name" value="GGDEF"/>
    <property type="match status" value="1"/>
</dbReference>
<dbReference type="NCBIfam" id="TIGR00229">
    <property type="entry name" value="sensory_box"/>
    <property type="match status" value="1"/>
</dbReference>